<keyword evidence="8" id="KW-0547">Nucleotide-binding</keyword>
<feature type="transmembrane region" description="Helical" evidence="15">
    <location>
        <begin position="284"/>
        <end position="303"/>
    </location>
</feature>
<dbReference type="Pfam" id="PF01627">
    <property type="entry name" value="Hpt"/>
    <property type="match status" value="1"/>
</dbReference>
<evidence type="ECO:0000259" key="20">
    <source>
        <dbReference type="PROSITE" id="PS50885"/>
    </source>
</evidence>
<dbReference type="Gene3D" id="2.10.70.100">
    <property type="match status" value="1"/>
</dbReference>
<keyword evidence="6" id="KW-0808">Transferase</keyword>
<dbReference type="GO" id="GO:0005524">
    <property type="term" value="F:ATP binding"/>
    <property type="evidence" value="ECO:0007669"/>
    <property type="project" value="UniProtKB-KW"/>
</dbReference>
<dbReference type="Gene3D" id="3.30.565.10">
    <property type="entry name" value="Histidine kinase-like ATPase, C-terminal domain"/>
    <property type="match status" value="1"/>
</dbReference>
<keyword evidence="15" id="KW-0472">Membrane</keyword>
<keyword evidence="5 14" id="KW-0597">Phosphoprotein</keyword>
<evidence type="ECO:0000259" key="18">
    <source>
        <dbReference type="PROSITE" id="PS50112"/>
    </source>
</evidence>
<evidence type="ECO:0000313" key="23">
    <source>
        <dbReference type="EMBL" id="TWX68220.1"/>
    </source>
</evidence>
<dbReference type="InterPro" id="IPR013655">
    <property type="entry name" value="PAS_fold_3"/>
</dbReference>
<evidence type="ECO:0000256" key="15">
    <source>
        <dbReference type="SAM" id="Phobius"/>
    </source>
</evidence>
<evidence type="ECO:0000256" key="5">
    <source>
        <dbReference type="ARBA" id="ARBA00022553"/>
    </source>
</evidence>
<reference evidence="23 25" key="1">
    <citation type="submission" date="2019-07" db="EMBL/GenBank/DDBJ databases">
        <title>Genomes of sea-ice associated Colwellia species.</title>
        <authorList>
            <person name="Bowman J.P."/>
        </authorList>
    </citation>
    <scope>NUCLEOTIDE SEQUENCE [LARGE SCALE GENOMIC DNA]</scope>
    <source>
        <strain evidence="22 24">ACAM 607</strain>
        <strain evidence="23 25">IC036</strain>
    </source>
</reference>
<gene>
    <name evidence="22" type="ORF">ESZ26_10800</name>
    <name evidence="23" type="ORF">ESZ27_07735</name>
</gene>
<accession>A0A5C6QHS0</accession>
<dbReference type="CDD" id="cd17546">
    <property type="entry name" value="REC_hyHK_CKI1_RcsC-like"/>
    <property type="match status" value="2"/>
</dbReference>
<dbReference type="Gene3D" id="3.40.50.2300">
    <property type="match status" value="2"/>
</dbReference>
<dbReference type="RefSeq" id="WP_146799635.1">
    <property type="nucleotide sequence ID" value="NZ_VOLP01000013.1"/>
</dbReference>
<dbReference type="InterPro" id="IPR036890">
    <property type="entry name" value="HATPase_C_sf"/>
</dbReference>
<keyword evidence="4" id="KW-1003">Cell membrane</keyword>
<dbReference type="Gene3D" id="3.30.450.20">
    <property type="entry name" value="PAS domain"/>
    <property type="match status" value="3"/>
</dbReference>
<evidence type="ECO:0000256" key="14">
    <source>
        <dbReference type="PROSITE-ProRule" id="PRU00169"/>
    </source>
</evidence>
<evidence type="ECO:0000313" key="25">
    <source>
        <dbReference type="Proteomes" id="UP000321917"/>
    </source>
</evidence>
<evidence type="ECO:0000259" key="19">
    <source>
        <dbReference type="PROSITE" id="PS50113"/>
    </source>
</evidence>
<feature type="domain" description="PAS" evidence="18">
    <location>
        <begin position="368"/>
        <end position="417"/>
    </location>
</feature>
<evidence type="ECO:0000259" key="16">
    <source>
        <dbReference type="PROSITE" id="PS50109"/>
    </source>
</evidence>
<dbReference type="Pfam" id="PF00512">
    <property type="entry name" value="HisKA"/>
    <property type="match status" value="1"/>
</dbReference>
<feature type="modified residue" description="4-aspartylphosphate" evidence="14">
    <location>
        <position position="1092"/>
    </location>
</feature>
<dbReference type="PROSITE" id="PS50113">
    <property type="entry name" value="PAC"/>
    <property type="match status" value="2"/>
</dbReference>
<dbReference type="InterPro" id="IPR035965">
    <property type="entry name" value="PAS-like_dom_sf"/>
</dbReference>
<proteinExistence type="predicted"/>
<feature type="domain" description="Response regulatory" evidence="17">
    <location>
        <begin position="885"/>
        <end position="1004"/>
    </location>
</feature>
<dbReference type="PROSITE" id="PS50112">
    <property type="entry name" value="PAS"/>
    <property type="match status" value="1"/>
</dbReference>
<dbReference type="SUPFAM" id="SSF47384">
    <property type="entry name" value="Homodimeric domain of signal transducing histidine kinase"/>
    <property type="match status" value="1"/>
</dbReference>
<keyword evidence="7 15" id="KW-0812">Transmembrane</keyword>
<dbReference type="Pfam" id="PF02518">
    <property type="entry name" value="HATPase_c"/>
    <property type="match status" value="1"/>
</dbReference>
<dbReference type="NCBIfam" id="TIGR00229">
    <property type="entry name" value="sensory_box"/>
    <property type="match status" value="1"/>
</dbReference>
<comment type="catalytic activity">
    <reaction evidence="1">
        <text>ATP + protein L-histidine = ADP + protein N-phospho-L-histidine.</text>
        <dbReference type="EC" id="2.7.13.3"/>
    </reaction>
</comment>
<protein>
    <recommendedName>
        <fullName evidence="3">histidine kinase</fullName>
        <ecNumber evidence="3">2.7.13.3</ecNumber>
    </recommendedName>
</protein>
<dbReference type="CDD" id="cd00130">
    <property type="entry name" value="PAS"/>
    <property type="match status" value="2"/>
</dbReference>
<dbReference type="PROSITE" id="PS50110">
    <property type="entry name" value="RESPONSE_REGULATORY"/>
    <property type="match status" value="2"/>
</dbReference>
<dbReference type="InterPro" id="IPR036641">
    <property type="entry name" value="HPT_dom_sf"/>
</dbReference>
<dbReference type="InterPro" id="IPR001610">
    <property type="entry name" value="PAC"/>
</dbReference>
<dbReference type="Proteomes" id="UP000321917">
    <property type="component" value="Unassembled WGS sequence"/>
</dbReference>
<dbReference type="Gene3D" id="1.20.120.160">
    <property type="entry name" value="HPT domain"/>
    <property type="match status" value="1"/>
</dbReference>
<evidence type="ECO:0000256" key="2">
    <source>
        <dbReference type="ARBA" id="ARBA00004651"/>
    </source>
</evidence>
<dbReference type="OrthoDB" id="9810730at2"/>
<dbReference type="Proteomes" id="UP000321525">
    <property type="component" value="Unassembled WGS sequence"/>
</dbReference>
<evidence type="ECO:0000256" key="7">
    <source>
        <dbReference type="ARBA" id="ARBA00022692"/>
    </source>
</evidence>
<dbReference type="InterPro" id="IPR004358">
    <property type="entry name" value="Sig_transdc_His_kin-like_C"/>
</dbReference>
<keyword evidence="11 15" id="KW-1133">Transmembrane helix</keyword>
<dbReference type="InterPro" id="IPR036097">
    <property type="entry name" value="HisK_dim/P_sf"/>
</dbReference>
<dbReference type="SMART" id="SM00387">
    <property type="entry name" value="HATPase_c"/>
    <property type="match status" value="1"/>
</dbReference>
<dbReference type="InterPro" id="IPR003661">
    <property type="entry name" value="HisK_dim/P_dom"/>
</dbReference>
<dbReference type="FunFam" id="3.30.565.10:FF:000010">
    <property type="entry name" value="Sensor histidine kinase RcsC"/>
    <property type="match status" value="1"/>
</dbReference>
<evidence type="ECO:0000256" key="12">
    <source>
        <dbReference type="ARBA" id="ARBA00023012"/>
    </source>
</evidence>
<feature type="domain" description="PAC" evidence="19">
    <location>
        <begin position="578"/>
        <end position="630"/>
    </location>
</feature>
<dbReference type="PROSITE" id="PS50885">
    <property type="entry name" value="HAMP"/>
    <property type="match status" value="1"/>
</dbReference>
<keyword evidence="10" id="KW-0067">ATP-binding</keyword>
<evidence type="ECO:0000259" key="17">
    <source>
        <dbReference type="PROSITE" id="PS50110"/>
    </source>
</evidence>
<keyword evidence="24" id="KW-1185">Reference proteome</keyword>
<dbReference type="Pfam" id="PF08447">
    <property type="entry name" value="PAS_3"/>
    <property type="match status" value="1"/>
</dbReference>
<evidence type="ECO:0000256" key="1">
    <source>
        <dbReference type="ARBA" id="ARBA00000085"/>
    </source>
</evidence>
<dbReference type="PROSITE" id="PS50894">
    <property type="entry name" value="HPT"/>
    <property type="match status" value="1"/>
</dbReference>
<dbReference type="SMART" id="SM00086">
    <property type="entry name" value="PAC"/>
    <property type="match status" value="2"/>
</dbReference>
<dbReference type="SMART" id="SM00073">
    <property type="entry name" value="HPT"/>
    <property type="match status" value="1"/>
</dbReference>
<dbReference type="PROSITE" id="PS50109">
    <property type="entry name" value="HIS_KIN"/>
    <property type="match status" value="1"/>
</dbReference>
<sequence>MKEQAFDELNIKSKIVRPLIAYFYRESANDSIFLSKTASIQGIIESSKSDDEQNLLWRQKLQGIFKEFIKNKPIYKNISYLATENNVRSIISVDNKNEQVKVIPFEQSSQNITLDSLKAALLVEQGEVYFSEISYQKGIQGRPLQSSLFIGTPIYTADNELFGSITIEVDFSLFIERLKENALEKVTFYLANSAGDFIYFPVDQKIDKNNINIIEKFPSLSALFSSTATIDEFLQDKEIEVDNKLAYYSTVQFTGFGQLNPLHLVIENKSNIYLQSLERMRTRAIFFSFILAVLSLVLCVMASKRITRALLLMTNSVAQYEEQGVIGQLPVQENDEIGALARSFQNLLMQIEQKSIVQKSETMRAEDALAKLYSILNSIADGVINIDDKGYIIAFNHAAEKIFGYQTSEVIGKNALFLVPIDNTINQADEFQKFLQRSSSDVKGRALELTAMRKNGEKFFMHLSVSKVNVSGDVVFTGLIRDITENKLLAAERVRSVEKAEDMAWRLNFALSAPKIGVWDYDIQSGVSHWDSRMYELFGCDKDSTVPTEKIWRAAIHIDDLKFVEEQFIREVKKGIALNFEYRITLPDLTTRYIETHTQVVSDKNQNNFRVVGTHRDITEQRNLRTLKQNALDMAEQALLLRSQFLASMSHEIRTPMNGVLGMLGLLQQGNIDKQQAHHLQLASSSAQSLLSLINDILDFSKIEAGKLELEILDFDIRSQLGDFAESMAIKAQEKGLELILDVCGVEQSLVRGDPSRLRQILSNLVSNSIKFTESGEVLIKASIKKHQHQLQLICTISDTGIGIPESKMTALFDSFTQVDASTTRKYGGTGLGLAIVKQLAQLMSGDITVTSTEGQGSAFTFTILLNESENSQKVMPQVDIKGKQILIVDDNATNLAVLKGQLAIWGAEVTEAQDGFTALEQVVNHPAGFFDAAILDMQMPGMDGVTLGKRLKVHRHTQQTKLIMMTSMSDSGDTNFFEQLGFSAYFPKPATTADLFDTLTIVLDDEGSLNLNKPFVTQHNVHKLKHPSANRVIAKNTRILLVEDNRINQVVILGVLANIGLSADVAGNGIEALAALNISPEDAPYQIIIMDCQMPEMDGYDATRAIRAGEAGVVHRNIPIIAMTANAMKGDKEKCLAAGMSDYASKPVDTDILLKKISTWVGIDTFAADSDDNIVAITELVTESDTGDTAEDSRSKTNEDIIWDKAGFLKRIRNNDKLSKQLITLFIEDMPALKNELISAMENELFNDIIALAHKITGSSKNLGGINLGKLTRHIEQSARIESSGEMLSLQNDLTREYDLLIDTLQKFLTTKI</sequence>
<keyword evidence="12" id="KW-0902">Two-component regulatory system</keyword>
<dbReference type="Pfam" id="PF00072">
    <property type="entry name" value="Response_reg"/>
    <property type="match status" value="2"/>
</dbReference>
<evidence type="ECO:0000256" key="10">
    <source>
        <dbReference type="ARBA" id="ARBA00022840"/>
    </source>
</evidence>
<dbReference type="InterPro" id="IPR008207">
    <property type="entry name" value="Sig_transdc_His_kin_Hpt_dom"/>
</dbReference>
<evidence type="ECO:0000256" key="3">
    <source>
        <dbReference type="ARBA" id="ARBA00012438"/>
    </source>
</evidence>
<evidence type="ECO:0000256" key="4">
    <source>
        <dbReference type="ARBA" id="ARBA00022475"/>
    </source>
</evidence>
<dbReference type="InterPro" id="IPR000014">
    <property type="entry name" value="PAS"/>
</dbReference>
<dbReference type="Pfam" id="PF13426">
    <property type="entry name" value="PAS_9"/>
    <property type="match status" value="1"/>
</dbReference>
<dbReference type="InterPro" id="IPR001789">
    <property type="entry name" value="Sig_transdc_resp-reg_receiver"/>
</dbReference>
<dbReference type="CDD" id="cd00082">
    <property type="entry name" value="HisKA"/>
    <property type="match status" value="1"/>
</dbReference>
<feature type="domain" description="Histidine kinase" evidence="16">
    <location>
        <begin position="648"/>
        <end position="868"/>
    </location>
</feature>
<dbReference type="GO" id="GO:0005886">
    <property type="term" value="C:plasma membrane"/>
    <property type="evidence" value="ECO:0007669"/>
    <property type="project" value="UniProtKB-SubCell"/>
</dbReference>
<comment type="caution">
    <text evidence="23">The sequence shown here is derived from an EMBL/GenBank/DDBJ whole genome shotgun (WGS) entry which is preliminary data.</text>
</comment>
<dbReference type="SMART" id="SM00388">
    <property type="entry name" value="HisKA"/>
    <property type="match status" value="1"/>
</dbReference>
<dbReference type="SUPFAM" id="SSF47226">
    <property type="entry name" value="Histidine-containing phosphotransfer domain, HPT domain"/>
    <property type="match status" value="1"/>
</dbReference>
<dbReference type="PRINTS" id="PR00344">
    <property type="entry name" value="BCTRLSENSOR"/>
</dbReference>
<feature type="modified residue" description="Phosphohistidine" evidence="13">
    <location>
        <position position="1255"/>
    </location>
</feature>
<feature type="domain" description="HPt" evidence="21">
    <location>
        <begin position="1216"/>
        <end position="1309"/>
    </location>
</feature>
<dbReference type="EMBL" id="VOLQ01000011">
    <property type="protein sequence ID" value="TWX68220.1"/>
    <property type="molecule type" value="Genomic_DNA"/>
</dbReference>
<evidence type="ECO:0000313" key="22">
    <source>
        <dbReference type="EMBL" id="TWX59192.1"/>
    </source>
</evidence>
<dbReference type="SUPFAM" id="SSF103190">
    <property type="entry name" value="Sensory domain-like"/>
    <property type="match status" value="1"/>
</dbReference>
<dbReference type="SUPFAM" id="SSF55785">
    <property type="entry name" value="PYP-like sensor domain (PAS domain)"/>
    <property type="match status" value="2"/>
</dbReference>
<evidence type="ECO:0000256" key="8">
    <source>
        <dbReference type="ARBA" id="ARBA00022741"/>
    </source>
</evidence>
<dbReference type="EC" id="2.7.13.3" evidence="3"/>
<dbReference type="Gene3D" id="6.10.340.10">
    <property type="match status" value="1"/>
</dbReference>
<evidence type="ECO:0000259" key="21">
    <source>
        <dbReference type="PROSITE" id="PS50894"/>
    </source>
</evidence>
<dbReference type="EMBL" id="VOLR01000013">
    <property type="protein sequence ID" value="TWX59192.1"/>
    <property type="molecule type" value="Genomic_DNA"/>
</dbReference>
<comment type="subcellular location">
    <subcellularLocation>
        <location evidence="2">Cell membrane</location>
        <topology evidence="2">Multi-pass membrane protein</topology>
    </subcellularLocation>
</comment>
<feature type="domain" description="Response regulatory" evidence="17">
    <location>
        <begin position="1039"/>
        <end position="1162"/>
    </location>
</feature>
<evidence type="ECO:0000313" key="24">
    <source>
        <dbReference type="Proteomes" id="UP000321525"/>
    </source>
</evidence>
<dbReference type="InterPro" id="IPR000700">
    <property type="entry name" value="PAS-assoc_C"/>
</dbReference>
<dbReference type="PANTHER" id="PTHR45339">
    <property type="entry name" value="HYBRID SIGNAL TRANSDUCTION HISTIDINE KINASE J"/>
    <property type="match status" value="1"/>
</dbReference>
<feature type="domain" description="HAMP" evidence="20">
    <location>
        <begin position="304"/>
        <end position="356"/>
    </location>
</feature>
<dbReference type="Gene3D" id="1.10.287.130">
    <property type="match status" value="1"/>
</dbReference>
<dbReference type="PANTHER" id="PTHR45339:SF5">
    <property type="entry name" value="HISTIDINE KINASE"/>
    <property type="match status" value="1"/>
</dbReference>
<evidence type="ECO:0000256" key="9">
    <source>
        <dbReference type="ARBA" id="ARBA00022777"/>
    </source>
</evidence>
<dbReference type="GO" id="GO:0000155">
    <property type="term" value="F:phosphorelay sensor kinase activity"/>
    <property type="evidence" value="ECO:0007669"/>
    <property type="project" value="InterPro"/>
</dbReference>
<dbReference type="SUPFAM" id="SSF52172">
    <property type="entry name" value="CheY-like"/>
    <property type="match status" value="2"/>
</dbReference>
<dbReference type="InterPro" id="IPR003660">
    <property type="entry name" value="HAMP_dom"/>
</dbReference>
<dbReference type="SMART" id="SM00091">
    <property type="entry name" value="PAS"/>
    <property type="match status" value="2"/>
</dbReference>
<dbReference type="SMART" id="SM00448">
    <property type="entry name" value="REC"/>
    <property type="match status" value="2"/>
</dbReference>
<dbReference type="InterPro" id="IPR029151">
    <property type="entry name" value="Sensor-like_sf"/>
</dbReference>
<dbReference type="InterPro" id="IPR005467">
    <property type="entry name" value="His_kinase_dom"/>
</dbReference>
<feature type="domain" description="PAC" evidence="19">
    <location>
        <begin position="445"/>
        <end position="495"/>
    </location>
</feature>
<dbReference type="CDD" id="cd16922">
    <property type="entry name" value="HATPase_EvgS-ArcB-TorS-like"/>
    <property type="match status" value="1"/>
</dbReference>
<evidence type="ECO:0000256" key="6">
    <source>
        <dbReference type="ARBA" id="ARBA00022679"/>
    </source>
</evidence>
<keyword evidence="9" id="KW-0418">Kinase</keyword>
<name>A0A5C6QHS0_9GAMM</name>
<evidence type="ECO:0000256" key="13">
    <source>
        <dbReference type="PROSITE-ProRule" id="PRU00110"/>
    </source>
</evidence>
<organism evidence="23 25">
    <name type="scientific">Colwellia hornerae</name>
    <dbReference type="NCBI Taxonomy" id="89402"/>
    <lineage>
        <taxon>Bacteria</taxon>
        <taxon>Pseudomonadati</taxon>
        <taxon>Pseudomonadota</taxon>
        <taxon>Gammaproteobacteria</taxon>
        <taxon>Alteromonadales</taxon>
        <taxon>Colwelliaceae</taxon>
        <taxon>Colwellia</taxon>
    </lineage>
</organism>
<dbReference type="InterPro" id="IPR003594">
    <property type="entry name" value="HATPase_dom"/>
</dbReference>
<feature type="modified residue" description="4-aspartylphosphate" evidence="14">
    <location>
        <position position="937"/>
    </location>
</feature>
<dbReference type="SUPFAM" id="SSF55874">
    <property type="entry name" value="ATPase domain of HSP90 chaperone/DNA topoisomerase II/histidine kinase"/>
    <property type="match status" value="1"/>
</dbReference>
<dbReference type="InterPro" id="IPR011006">
    <property type="entry name" value="CheY-like_superfamily"/>
</dbReference>
<evidence type="ECO:0000256" key="11">
    <source>
        <dbReference type="ARBA" id="ARBA00022989"/>
    </source>
</evidence>